<dbReference type="PANTHER" id="PTHR31355:SF32">
    <property type="entry name" value="TORTIFOLIA1-LIKE PROTEIN 4"/>
    <property type="match status" value="1"/>
</dbReference>
<accession>A0ABD1NMJ5</accession>
<dbReference type="AlphaFoldDB" id="A0ABD1NMJ5"/>
<dbReference type="Pfam" id="PF24714">
    <property type="entry name" value="TOR1L1_N"/>
    <property type="match status" value="1"/>
</dbReference>
<dbReference type="PROSITE" id="PS50077">
    <property type="entry name" value="HEAT_REPEAT"/>
    <property type="match status" value="1"/>
</dbReference>
<dbReference type="EMBL" id="JBGMDY010000001">
    <property type="protein sequence ID" value="KAL2349342.1"/>
    <property type="molecule type" value="Genomic_DNA"/>
</dbReference>
<feature type="compositionally biased region" description="Basic and acidic residues" evidence="2">
    <location>
        <begin position="373"/>
        <end position="384"/>
    </location>
</feature>
<dbReference type="InterPro" id="IPR016024">
    <property type="entry name" value="ARM-type_fold"/>
</dbReference>
<dbReference type="PANTHER" id="PTHR31355">
    <property type="entry name" value="MICROTUBULE-ASSOCIATED PROTEIN TORTIFOLIA1"/>
    <property type="match status" value="1"/>
</dbReference>
<dbReference type="InterPro" id="IPR011989">
    <property type="entry name" value="ARM-like"/>
</dbReference>
<comment type="caution">
    <text evidence="4">The sequence shown here is derived from an EMBL/GenBank/DDBJ whole genome shotgun (WGS) entry which is preliminary data.</text>
</comment>
<evidence type="ECO:0000313" key="5">
    <source>
        <dbReference type="Proteomes" id="UP001603857"/>
    </source>
</evidence>
<feature type="region of interest" description="Disordered" evidence="2">
    <location>
        <begin position="361"/>
        <end position="396"/>
    </location>
</feature>
<feature type="domain" description="TORTIFOLIA1/SINE1-2 N-terminal" evidence="3">
    <location>
        <begin position="21"/>
        <end position="295"/>
    </location>
</feature>
<dbReference type="Proteomes" id="UP001603857">
    <property type="component" value="Unassembled WGS sequence"/>
</dbReference>
<evidence type="ECO:0000259" key="3">
    <source>
        <dbReference type="Pfam" id="PF24714"/>
    </source>
</evidence>
<dbReference type="Gene3D" id="1.25.10.10">
    <property type="entry name" value="Leucine-rich Repeat Variant"/>
    <property type="match status" value="1"/>
</dbReference>
<dbReference type="SUPFAM" id="SSF48371">
    <property type="entry name" value="ARM repeat"/>
    <property type="match status" value="1"/>
</dbReference>
<organism evidence="4 5">
    <name type="scientific">Flemingia macrophylla</name>
    <dbReference type="NCBI Taxonomy" id="520843"/>
    <lineage>
        <taxon>Eukaryota</taxon>
        <taxon>Viridiplantae</taxon>
        <taxon>Streptophyta</taxon>
        <taxon>Embryophyta</taxon>
        <taxon>Tracheophyta</taxon>
        <taxon>Spermatophyta</taxon>
        <taxon>Magnoliopsida</taxon>
        <taxon>eudicotyledons</taxon>
        <taxon>Gunneridae</taxon>
        <taxon>Pentapetalae</taxon>
        <taxon>rosids</taxon>
        <taxon>fabids</taxon>
        <taxon>Fabales</taxon>
        <taxon>Fabaceae</taxon>
        <taxon>Papilionoideae</taxon>
        <taxon>50 kb inversion clade</taxon>
        <taxon>NPAAA clade</taxon>
        <taxon>indigoferoid/millettioid clade</taxon>
        <taxon>Phaseoleae</taxon>
        <taxon>Flemingia</taxon>
    </lineage>
</organism>
<dbReference type="InterPro" id="IPR021133">
    <property type="entry name" value="HEAT_type_2"/>
</dbReference>
<protein>
    <recommendedName>
        <fullName evidence="3">TORTIFOLIA1/SINE1-2 N-terminal domain-containing protein</fullName>
    </recommendedName>
</protein>
<dbReference type="InterPro" id="IPR033337">
    <property type="entry name" value="TORTIFOLIA1/SINE1-2"/>
</dbReference>
<feature type="region of interest" description="Disordered" evidence="2">
    <location>
        <begin position="303"/>
        <end position="345"/>
    </location>
</feature>
<proteinExistence type="predicted"/>
<dbReference type="InterPro" id="IPR057600">
    <property type="entry name" value="TORTIFOLIA1/SINE1-2_N"/>
</dbReference>
<keyword evidence="5" id="KW-1185">Reference proteome</keyword>
<feature type="repeat" description="HEAT" evidence="1">
    <location>
        <begin position="226"/>
        <end position="264"/>
    </location>
</feature>
<name>A0ABD1NMJ5_9FABA</name>
<reference evidence="4 5" key="1">
    <citation type="submission" date="2024-08" db="EMBL/GenBank/DDBJ databases">
        <title>Insights into the chromosomal genome structure of Flemingia macrophylla.</title>
        <authorList>
            <person name="Ding Y."/>
            <person name="Zhao Y."/>
            <person name="Bi W."/>
            <person name="Wu M."/>
            <person name="Zhao G."/>
            <person name="Gong Y."/>
            <person name="Li W."/>
            <person name="Zhang P."/>
        </authorList>
    </citation>
    <scope>NUCLEOTIDE SEQUENCE [LARGE SCALE GENOMIC DNA]</scope>
    <source>
        <strain evidence="4">DYQJB</strain>
        <tissue evidence="4">Leaf</tissue>
    </source>
</reference>
<sequence>MSSRRHSLGGPPQLAGTESIHNLRQRVITCLNKLSDRDTLAGAAAELESIARTLSHDSFSPFLSCIHNTDSSSKSPVRKQCVHLLNILSRFHGDALSPFVSKMVATLLRRLRDPDSAVRSACVDAVAAMSSRITRPPFSAAFLRPLMDALAQEQDANAQIGAALCLAAAVQAAPDPDPEALRRSTLPRLGKLVKSDACRARAALLVLIGSVVAAGGASSRGAMNWLVPCLVEFLGSEDWTVRKASAEALTKVASVERDLVSQHKVFCLDSLQNRRFDKIKVVRETMNRALEMWKEVTEDSPASVKSECASVGTDDGNGQGVTKSSPSVSSKLSKTVPANRSPPSVVSFMSSVERESCLKNNEKNSRMGTLHQQHHEKSTDEKPENPLSRFSHSNMSREDDIKRCDFEVSKPTQHQNGVNSRADIKRVLFSKTNDEKVRRFSGFKSRVVPYYDDNDVDSDVLVNDANEICESPQDVEDFSLIREQLIQIENQQSNLLDLLQRFIGSSQSGMNCLESRVRGLEMALDEISYDLAVSSGRIPNTDATEDTCCKLPGSDFLSSKFWKKTEGRYSTSRFPLGSIASTNAMNNATNKDGNKEILIANNNRLKPGTGGHFVSPLTEEVQSNLKGSFGHHKYKMSKNMIQDAGRGQSGNTSRYGGIQPASESLRNQKVSLWPVDLGHLCSEDSIWQWLFCCKHERLTDHQFVDEFGKENLLASCVELSSHGKELASWVGP</sequence>
<evidence type="ECO:0000256" key="2">
    <source>
        <dbReference type="SAM" id="MobiDB-lite"/>
    </source>
</evidence>
<gene>
    <name evidence="4" type="ORF">Fmac_003342</name>
</gene>
<feature type="compositionally biased region" description="Low complexity" evidence="2">
    <location>
        <begin position="321"/>
        <end position="345"/>
    </location>
</feature>
<evidence type="ECO:0000256" key="1">
    <source>
        <dbReference type="PROSITE-ProRule" id="PRU00103"/>
    </source>
</evidence>
<evidence type="ECO:0000313" key="4">
    <source>
        <dbReference type="EMBL" id="KAL2349342.1"/>
    </source>
</evidence>
<dbReference type="FunFam" id="1.25.10.10:FF:000464">
    <property type="entry name" value="TORTIFOLIA1-like protein 3 isoform A"/>
    <property type="match status" value="1"/>
</dbReference>